<feature type="region of interest" description="Disordered" evidence="1">
    <location>
        <begin position="156"/>
        <end position="187"/>
    </location>
</feature>
<name>H1D3D6_9FIRM</name>
<gene>
    <name evidence="2" type="ORF">HMPREF9453_02124</name>
</gene>
<reference evidence="2 3" key="1">
    <citation type="submission" date="2011-11" db="EMBL/GenBank/DDBJ databases">
        <title>The Genome Sequence of Dialister succinatiphilus YIT 11850.</title>
        <authorList>
            <consortium name="The Broad Institute Genome Sequencing Platform"/>
            <person name="Earl A."/>
            <person name="Ward D."/>
            <person name="Feldgarden M."/>
            <person name="Gevers D."/>
            <person name="Morotomi M."/>
            <person name="Young S.K."/>
            <person name="Zeng Q."/>
            <person name="Gargeya S."/>
            <person name="Fitzgerald M."/>
            <person name="Haas B."/>
            <person name="Abouelleil A."/>
            <person name="Alvarado L."/>
            <person name="Arachchi H.M."/>
            <person name="Berlin A."/>
            <person name="Brown A."/>
            <person name="Chapman S.B."/>
            <person name="Dunbar C."/>
            <person name="Gearin G."/>
            <person name="Goldberg J."/>
            <person name="Griggs A."/>
            <person name="Gujja S."/>
            <person name="Heiman D."/>
            <person name="Howarth C."/>
            <person name="Lui A."/>
            <person name="MacDonald P.J.P."/>
            <person name="Montmayeur A."/>
            <person name="Murphy C."/>
            <person name="Neiman D."/>
            <person name="Pearson M."/>
            <person name="Priest M."/>
            <person name="Roberts A."/>
            <person name="Saif S."/>
            <person name="Shea T."/>
            <person name="Sisk P."/>
            <person name="Stolte C."/>
            <person name="Sykes S."/>
            <person name="Wortman J."/>
            <person name="Nusbaum C."/>
            <person name="Birren B."/>
        </authorList>
    </citation>
    <scope>NUCLEOTIDE SEQUENCE [LARGE SCALE GENOMIC DNA]</scope>
    <source>
        <strain evidence="2 3">YIT 11850</strain>
    </source>
</reference>
<keyword evidence="3" id="KW-1185">Reference proteome</keyword>
<dbReference type="HOGENOM" id="CLU_1445533_0_0_9"/>
<dbReference type="AlphaFoldDB" id="H1D3D6"/>
<comment type="caution">
    <text evidence="2">The sequence shown here is derived from an EMBL/GenBank/DDBJ whole genome shotgun (WGS) entry which is preliminary data.</text>
</comment>
<evidence type="ECO:0000313" key="3">
    <source>
        <dbReference type="Proteomes" id="UP000003277"/>
    </source>
</evidence>
<protein>
    <submittedName>
        <fullName evidence="2">Uncharacterized protein</fullName>
    </submittedName>
</protein>
<dbReference type="EMBL" id="ADLT01000087">
    <property type="protein sequence ID" value="EHO61952.1"/>
    <property type="molecule type" value="Genomic_DNA"/>
</dbReference>
<sequence length="187" mass="20204">MINDFAFNGKGILKKGYGTRPAGLRVQRVQKVQKVQRVVVAADAADYKKGAAAGAAGCVEGLHRFAQGATALWARGLWYRRFAAMSIYARLRRENHKTAPSARGKCPQGGWLVFHRAKSGCKGFHCLQATYKISARKSTHFASAAILYNYPRQMPSNRPGGEAGPGQKLWPGAAAHGPSTLAPARAR</sequence>
<organism evidence="2 3">
    <name type="scientific">Dialister succinatiphilus YIT 11850</name>
    <dbReference type="NCBI Taxonomy" id="742743"/>
    <lineage>
        <taxon>Bacteria</taxon>
        <taxon>Bacillati</taxon>
        <taxon>Bacillota</taxon>
        <taxon>Negativicutes</taxon>
        <taxon>Veillonellales</taxon>
        <taxon>Veillonellaceae</taxon>
        <taxon>Dialister</taxon>
    </lineage>
</organism>
<dbReference type="Proteomes" id="UP000003277">
    <property type="component" value="Unassembled WGS sequence"/>
</dbReference>
<evidence type="ECO:0000256" key="1">
    <source>
        <dbReference type="SAM" id="MobiDB-lite"/>
    </source>
</evidence>
<evidence type="ECO:0000313" key="2">
    <source>
        <dbReference type="EMBL" id="EHO61952.1"/>
    </source>
</evidence>
<proteinExistence type="predicted"/>
<accession>H1D3D6</accession>